<dbReference type="RefSeq" id="WP_237978245.1">
    <property type="nucleotide sequence ID" value="NZ_JAKNCT010000004.1"/>
</dbReference>
<organism evidence="6 7">
    <name type="scientific">Mesosutterella porci</name>
    <dbReference type="NCBI Taxonomy" id="2915351"/>
    <lineage>
        <taxon>Bacteria</taxon>
        <taxon>Pseudomonadati</taxon>
        <taxon>Pseudomonadota</taxon>
        <taxon>Betaproteobacteria</taxon>
        <taxon>Burkholderiales</taxon>
        <taxon>Sutterellaceae</taxon>
        <taxon>Mesosutterella</taxon>
    </lineage>
</organism>
<evidence type="ECO:0000259" key="5">
    <source>
        <dbReference type="PROSITE" id="PS50850"/>
    </source>
</evidence>
<evidence type="ECO:0000256" key="4">
    <source>
        <dbReference type="SAM" id="Phobius"/>
    </source>
</evidence>
<gene>
    <name evidence="6" type="ORF">MAF45_03900</name>
</gene>
<feature type="transmembrane region" description="Helical" evidence="4">
    <location>
        <begin position="358"/>
        <end position="378"/>
    </location>
</feature>
<dbReference type="InterPro" id="IPR020846">
    <property type="entry name" value="MFS_dom"/>
</dbReference>
<evidence type="ECO:0000313" key="6">
    <source>
        <dbReference type="EMBL" id="MCG5030588.1"/>
    </source>
</evidence>
<feature type="transmembrane region" description="Helical" evidence="4">
    <location>
        <begin position="12"/>
        <end position="35"/>
    </location>
</feature>
<evidence type="ECO:0000313" key="7">
    <source>
        <dbReference type="Proteomes" id="UP001297600"/>
    </source>
</evidence>
<evidence type="ECO:0000256" key="3">
    <source>
        <dbReference type="ARBA" id="ARBA00023136"/>
    </source>
</evidence>
<dbReference type="InterPro" id="IPR011701">
    <property type="entry name" value="MFS"/>
</dbReference>
<name>A0ABS9MPP6_9BURK</name>
<dbReference type="PROSITE" id="PS50850">
    <property type="entry name" value="MFS"/>
    <property type="match status" value="1"/>
</dbReference>
<feature type="transmembrane region" description="Helical" evidence="4">
    <location>
        <begin position="142"/>
        <end position="163"/>
    </location>
</feature>
<feature type="transmembrane region" description="Helical" evidence="4">
    <location>
        <begin position="236"/>
        <end position="256"/>
    </location>
</feature>
<keyword evidence="1 4" id="KW-0812">Transmembrane</keyword>
<keyword evidence="3 4" id="KW-0472">Membrane</keyword>
<dbReference type="PANTHER" id="PTHR11360">
    <property type="entry name" value="MONOCARBOXYLATE TRANSPORTER"/>
    <property type="match status" value="1"/>
</dbReference>
<dbReference type="InterPro" id="IPR050327">
    <property type="entry name" value="Proton-linked_MCT"/>
</dbReference>
<feature type="transmembrane region" description="Helical" evidence="4">
    <location>
        <begin position="110"/>
        <end position="130"/>
    </location>
</feature>
<dbReference type="EMBL" id="JAKNCT010000004">
    <property type="protein sequence ID" value="MCG5030588.1"/>
    <property type="molecule type" value="Genomic_DNA"/>
</dbReference>
<accession>A0ABS9MPP6</accession>
<keyword evidence="2 4" id="KW-1133">Transmembrane helix</keyword>
<feature type="transmembrane region" description="Helical" evidence="4">
    <location>
        <begin position="390"/>
        <end position="412"/>
    </location>
</feature>
<dbReference type="InterPro" id="IPR036259">
    <property type="entry name" value="MFS_trans_sf"/>
</dbReference>
<feature type="transmembrane region" description="Helical" evidence="4">
    <location>
        <begin position="325"/>
        <end position="346"/>
    </location>
</feature>
<evidence type="ECO:0000256" key="1">
    <source>
        <dbReference type="ARBA" id="ARBA00022692"/>
    </source>
</evidence>
<dbReference type="Pfam" id="PF07690">
    <property type="entry name" value="MFS_1"/>
    <property type="match status" value="1"/>
</dbReference>
<feature type="transmembrane region" description="Helical" evidence="4">
    <location>
        <begin position="300"/>
        <end position="319"/>
    </location>
</feature>
<evidence type="ECO:0000256" key="2">
    <source>
        <dbReference type="ARBA" id="ARBA00022989"/>
    </source>
</evidence>
<feature type="transmembrane region" description="Helical" evidence="4">
    <location>
        <begin position="169"/>
        <end position="193"/>
    </location>
</feature>
<protein>
    <submittedName>
        <fullName evidence="6">MFS transporter</fullName>
    </submittedName>
</protein>
<dbReference type="SUPFAM" id="SSF103473">
    <property type="entry name" value="MFS general substrate transporter"/>
    <property type="match status" value="1"/>
</dbReference>
<feature type="transmembrane region" description="Helical" evidence="4">
    <location>
        <begin position="55"/>
        <end position="73"/>
    </location>
</feature>
<dbReference type="Proteomes" id="UP001297600">
    <property type="component" value="Unassembled WGS sequence"/>
</dbReference>
<feature type="domain" description="Major facilitator superfamily (MFS) profile" evidence="5">
    <location>
        <begin position="1"/>
        <end position="416"/>
    </location>
</feature>
<sequence>METEILTARRRRGLYLAAFCLINFCTGALYVWSVFSAALAERFTAISGSLATTSQLGSIFGLATGITPFLMLAGGIVNDRMGPRAVIGAGGLCIGAGYLLSALASTPSELYLAYGLLVGAGTGLVNGCTINTSVKFFPDRRGFAGGAVTASLGIGAAVLSPLASGLISAFGVACALAAFGIASSLVIVAAALITRKCPDGFAESFPAASGAAARRRAPARNLNWLGMLKSPTFPPLAALFIVSTTMGLMLLSNIASIARAQVALPAAAAALAVSVISIANTSGRFISGVVSDRLGRVPTLMIALLAALAGFAMLCAAGAGDSLLFFAGIIAIGLCFGAFVGIYPGLVADEYGPRHNSVNFSVMAFGYSVGSIAGPALLRWADTGEGDFTRAYGVCSAAALAGLAFAVIYLLLERRVSK</sequence>
<feature type="transmembrane region" description="Helical" evidence="4">
    <location>
        <begin position="262"/>
        <end position="279"/>
    </location>
</feature>
<comment type="caution">
    <text evidence="6">The sequence shown here is derived from an EMBL/GenBank/DDBJ whole genome shotgun (WGS) entry which is preliminary data.</text>
</comment>
<keyword evidence="7" id="KW-1185">Reference proteome</keyword>
<proteinExistence type="predicted"/>
<dbReference type="Gene3D" id="1.20.1250.20">
    <property type="entry name" value="MFS general substrate transporter like domains"/>
    <property type="match status" value="2"/>
</dbReference>
<feature type="transmembrane region" description="Helical" evidence="4">
    <location>
        <begin position="85"/>
        <end position="104"/>
    </location>
</feature>
<reference evidence="6 7" key="1">
    <citation type="submission" date="2022-02" db="EMBL/GenBank/DDBJ databases">
        <title>Mesosutterella porci, a novel member of the family Sutterellaceae from pig feces.</title>
        <authorList>
            <person name="Wylensek D."/>
            <person name="Clavel T."/>
        </authorList>
    </citation>
    <scope>NUCLEOTIDE SEQUENCE [LARGE SCALE GENOMIC DNA]</scope>
    <source>
        <strain evidence="7">oilRF-744-wt-GAM-9</strain>
    </source>
</reference>